<evidence type="ECO:0000256" key="1">
    <source>
        <dbReference type="SAM" id="MobiDB-lite"/>
    </source>
</evidence>
<keyword evidence="3" id="KW-1185">Reference proteome</keyword>
<dbReference type="EMBL" id="ML211058">
    <property type="protein sequence ID" value="TFK89985.1"/>
    <property type="molecule type" value="Genomic_DNA"/>
</dbReference>
<feature type="compositionally biased region" description="Polar residues" evidence="1">
    <location>
        <begin position="73"/>
        <end position="83"/>
    </location>
</feature>
<gene>
    <name evidence="2" type="ORF">K466DRAFT_584097</name>
</gene>
<organism evidence="2 3">
    <name type="scientific">Polyporus arcularius HHB13444</name>
    <dbReference type="NCBI Taxonomy" id="1314778"/>
    <lineage>
        <taxon>Eukaryota</taxon>
        <taxon>Fungi</taxon>
        <taxon>Dikarya</taxon>
        <taxon>Basidiomycota</taxon>
        <taxon>Agaricomycotina</taxon>
        <taxon>Agaricomycetes</taxon>
        <taxon>Polyporales</taxon>
        <taxon>Polyporaceae</taxon>
        <taxon>Polyporus</taxon>
    </lineage>
</organism>
<dbReference type="STRING" id="1314778.A0A5C3PJM0"/>
<feature type="compositionally biased region" description="Low complexity" evidence="1">
    <location>
        <begin position="156"/>
        <end position="168"/>
    </location>
</feature>
<proteinExistence type="predicted"/>
<reference evidence="2 3" key="1">
    <citation type="journal article" date="2019" name="Nat. Ecol. Evol.">
        <title>Megaphylogeny resolves global patterns of mushroom evolution.</title>
        <authorList>
            <person name="Varga T."/>
            <person name="Krizsan K."/>
            <person name="Foldi C."/>
            <person name="Dima B."/>
            <person name="Sanchez-Garcia M."/>
            <person name="Sanchez-Ramirez S."/>
            <person name="Szollosi G.J."/>
            <person name="Szarkandi J.G."/>
            <person name="Papp V."/>
            <person name="Albert L."/>
            <person name="Andreopoulos W."/>
            <person name="Angelini C."/>
            <person name="Antonin V."/>
            <person name="Barry K.W."/>
            <person name="Bougher N.L."/>
            <person name="Buchanan P."/>
            <person name="Buyck B."/>
            <person name="Bense V."/>
            <person name="Catcheside P."/>
            <person name="Chovatia M."/>
            <person name="Cooper J."/>
            <person name="Damon W."/>
            <person name="Desjardin D."/>
            <person name="Finy P."/>
            <person name="Geml J."/>
            <person name="Haridas S."/>
            <person name="Hughes K."/>
            <person name="Justo A."/>
            <person name="Karasinski D."/>
            <person name="Kautmanova I."/>
            <person name="Kiss B."/>
            <person name="Kocsube S."/>
            <person name="Kotiranta H."/>
            <person name="LaButti K.M."/>
            <person name="Lechner B.E."/>
            <person name="Liimatainen K."/>
            <person name="Lipzen A."/>
            <person name="Lukacs Z."/>
            <person name="Mihaltcheva S."/>
            <person name="Morgado L.N."/>
            <person name="Niskanen T."/>
            <person name="Noordeloos M.E."/>
            <person name="Ohm R.A."/>
            <person name="Ortiz-Santana B."/>
            <person name="Ovrebo C."/>
            <person name="Racz N."/>
            <person name="Riley R."/>
            <person name="Savchenko A."/>
            <person name="Shiryaev A."/>
            <person name="Soop K."/>
            <person name="Spirin V."/>
            <person name="Szebenyi C."/>
            <person name="Tomsovsky M."/>
            <person name="Tulloss R.E."/>
            <person name="Uehling J."/>
            <person name="Grigoriev I.V."/>
            <person name="Vagvolgyi C."/>
            <person name="Papp T."/>
            <person name="Martin F.M."/>
            <person name="Miettinen O."/>
            <person name="Hibbett D.S."/>
            <person name="Nagy L.G."/>
        </authorList>
    </citation>
    <scope>NUCLEOTIDE SEQUENCE [LARGE SCALE GENOMIC DNA]</scope>
    <source>
        <strain evidence="2 3">HHB13444</strain>
    </source>
</reference>
<evidence type="ECO:0000313" key="3">
    <source>
        <dbReference type="Proteomes" id="UP000308197"/>
    </source>
</evidence>
<feature type="compositionally biased region" description="Low complexity" evidence="1">
    <location>
        <begin position="205"/>
        <end position="224"/>
    </location>
</feature>
<protein>
    <submittedName>
        <fullName evidence="2">Uncharacterized protein</fullName>
    </submittedName>
</protein>
<dbReference type="Proteomes" id="UP000308197">
    <property type="component" value="Unassembled WGS sequence"/>
</dbReference>
<feature type="compositionally biased region" description="Basic and acidic residues" evidence="1">
    <location>
        <begin position="24"/>
        <end position="36"/>
    </location>
</feature>
<dbReference type="InParanoid" id="A0A5C3PJM0"/>
<accession>A0A5C3PJM0</accession>
<sequence length="261" mass="27747">MCSECRIEDAPAAARVPPSPKRKRVEDAEMQDVEHVARRRRPTPEEDSYGGDDEHGLGAAEEELPSPMPFSTPAHTSSRSTASPRLPPIASWLPHPYVDPSSLMGAAASKTGHPATRSPQNAQLPSPPPSGRFRPAITLANMPALTLPGPAHPLGPSQSQSQSQSQMSMPPPRQQHRKSVSRSPTVSPMWTPEDESAASLLLQISSKPRSSSVSSASGSSGASSLPRNILPMTPVDEDPRDRASVRSVEVATPGSLLGMRD</sequence>
<evidence type="ECO:0000313" key="2">
    <source>
        <dbReference type="EMBL" id="TFK89985.1"/>
    </source>
</evidence>
<feature type="region of interest" description="Disordered" evidence="1">
    <location>
        <begin position="1"/>
        <end position="261"/>
    </location>
</feature>
<name>A0A5C3PJM0_9APHY</name>
<dbReference type="AlphaFoldDB" id="A0A5C3PJM0"/>